<dbReference type="EMBL" id="SRLO01000226">
    <property type="protein sequence ID" value="TNN65982.1"/>
    <property type="molecule type" value="Genomic_DNA"/>
</dbReference>
<keyword evidence="2" id="KW-1185">Reference proteome</keyword>
<protein>
    <submittedName>
        <fullName evidence="1">Uncharacterized protein</fullName>
    </submittedName>
</protein>
<evidence type="ECO:0000313" key="2">
    <source>
        <dbReference type="Proteomes" id="UP000314294"/>
    </source>
</evidence>
<reference evidence="1 2" key="1">
    <citation type="submission" date="2019-03" db="EMBL/GenBank/DDBJ databases">
        <title>First draft genome of Liparis tanakae, snailfish: a comprehensive survey of snailfish specific genes.</title>
        <authorList>
            <person name="Kim W."/>
            <person name="Song I."/>
            <person name="Jeong J.-H."/>
            <person name="Kim D."/>
            <person name="Kim S."/>
            <person name="Ryu S."/>
            <person name="Song J.Y."/>
            <person name="Lee S.K."/>
        </authorList>
    </citation>
    <scope>NUCLEOTIDE SEQUENCE [LARGE SCALE GENOMIC DNA]</scope>
    <source>
        <tissue evidence="1">Muscle</tissue>
    </source>
</reference>
<gene>
    <name evidence="1" type="ORF">EYF80_023738</name>
</gene>
<comment type="caution">
    <text evidence="1">The sequence shown here is derived from an EMBL/GenBank/DDBJ whole genome shotgun (WGS) entry which is preliminary data.</text>
</comment>
<evidence type="ECO:0000313" key="1">
    <source>
        <dbReference type="EMBL" id="TNN65982.1"/>
    </source>
</evidence>
<name>A0A4Z2HMG7_9TELE</name>
<dbReference type="Proteomes" id="UP000314294">
    <property type="component" value="Unassembled WGS sequence"/>
</dbReference>
<dbReference type="AlphaFoldDB" id="A0A4Z2HMG7"/>
<proteinExistence type="predicted"/>
<sequence length="70" mass="8037">MFFWAKCLTHGDEVKPRGHLEPTATLGGRTCYKLNTSSEEGNEATRSRNTSLKRQRERCLGRKRLTAVVW</sequence>
<organism evidence="1 2">
    <name type="scientific">Liparis tanakae</name>
    <name type="common">Tanaka's snailfish</name>
    <dbReference type="NCBI Taxonomy" id="230148"/>
    <lineage>
        <taxon>Eukaryota</taxon>
        <taxon>Metazoa</taxon>
        <taxon>Chordata</taxon>
        <taxon>Craniata</taxon>
        <taxon>Vertebrata</taxon>
        <taxon>Euteleostomi</taxon>
        <taxon>Actinopterygii</taxon>
        <taxon>Neopterygii</taxon>
        <taxon>Teleostei</taxon>
        <taxon>Neoteleostei</taxon>
        <taxon>Acanthomorphata</taxon>
        <taxon>Eupercaria</taxon>
        <taxon>Perciformes</taxon>
        <taxon>Cottioidei</taxon>
        <taxon>Cottales</taxon>
        <taxon>Liparidae</taxon>
        <taxon>Liparis</taxon>
    </lineage>
</organism>
<accession>A0A4Z2HMG7</accession>